<dbReference type="Proteomes" id="UP000640335">
    <property type="component" value="Unassembled WGS sequence"/>
</dbReference>
<dbReference type="EMBL" id="JACSQZ010000014">
    <property type="protein sequence ID" value="MBD7914620.1"/>
    <property type="molecule type" value="Genomic_DNA"/>
</dbReference>
<keyword evidence="1" id="KW-0812">Transmembrane</keyword>
<keyword evidence="4" id="KW-1185">Reference proteome</keyword>
<organism evidence="3 4">
    <name type="scientific">Clostridium gallinarum</name>
    <dbReference type="NCBI Taxonomy" id="2762246"/>
    <lineage>
        <taxon>Bacteria</taxon>
        <taxon>Bacillati</taxon>
        <taxon>Bacillota</taxon>
        <taxon>Clostridia</taxon>
        <taxon>Eubacteriales</taxon>
        <taxon>Clostridiaceae</taxon>
        <taxon>Clostridium</taxon>
    </lineage>
</organism>
<dbReference type="RefSeq" id="WP_191749386.1">
    <property type="nucleotide sequence ID" value="NZ_JACSQZ010000014.1"/>
</dbReference>
<proteinExistence type="predicted"/>
<dbReference type="Gene3D" id="2.60.40.1630">
    <property type="entry name" value="bacillus anthracis domain"/>
    <property type="match status" value="1"/>
</dbReference>
<dbReference type="InterPro" id="IPR025436">
    <property type="entry name" value="DUF4179"/>
</dbReference>
<evidence type="ECO:0000256" key="1">
    <source>
        <dbReference type="SAM" id="Phobius"/>
    </source>
</evidence>
<name>A0ABR8Q2I0_9CLOT</name>
<keyword evidence="1" id="KW-0472">Membrane</keyword>
<keyword evidence="1" id="KW-1133">Transmembrane helix</keyword>
<feature type="transmembrane region" description="Helical" evidence="1">
    <location>
        <begin position="46"/>
        <end position="63"/>
    </location>
</feature>
<sequence length="227" mass="26006">MMDLDKKLRSLSNKDDIKIPNSLREKVNKIYEDIESGNKKKVRKNILKVAGVFIAILIGTNFVKPSLAEELPIFGPVLKVLNNKWGLGIKYTENGLSVKEEFHTENLTINIEAVDFNGENLLIVYKVESKIEIDDPIMYSVSIDIRGEDFINKEGIGLDTGGPDEDGVYYGYSIRELIFEKGRDKKEELTVSIFPKSISYFKNDEEVIEEIYDSREINLTIKNKNYR</sequence>
<dbReference type="Pfam" id="PF13786">
    <property type="entry name" value="DUF4179"/>
    <property type="match status" value="1"/>
</dbReference>
<evidence type="ECO:0000313" key="4">
    <source>
        <dbReference type="Proteomes" id="UP000640335"/>
    </source>
</evidence>
<accession>A0ABR8Q2I0</accession>
<reference evidence="3 4" key="1">
    <citation type="submission" date="2020-08" db="EMBL/GenBank/DDBJ databases">
        <title>A Genomic Blueprint of the Chicken Gut Microbiome.</title>
        <authorList>
            <person name="Gilroy R."/>
            <person name="Ravi A."/>
            <person name="Getino M."/>
            <person name="Pursley I."/>
            <person name="Horton D.L."/>
            <person name="Alikhan N.-F."/>
            <person name="Baker D."/>
            <person name="Gharbi K."/>
            <person name="Hall N."/>
            <person name="Watson M."/>
            <person name="Adriaenssens E.M."/>
            <person name="Foster-Nyarko E."/>
            <person name="Jarju S."/>
            <person name="Secka A."/>
            <person name="Antonio M."/>
            <person name="Oren A."/>
            <person name="Chaudhuri R."/>
            <person name="La Ragione R.M."/>
            <person name="Hildebrand F."/>
            <person name="Pallen M.J."/>
        </authorList>
    </citation>
    <scope>NUCLEOTIDE SEQUENCE [LARGE SCALE GENOMIC DNA]</scope>
    <source>
        <strain evidence="3 4">Sa3CUN1</strain>
    </source>
</reference>
<gene>
    <name evidence="3" type="ORF">H9660_05630</name>
</gene>
<comment type="caution">
    <text evidence="3">The sequence shown here is derived from an EMBL/GenBank/DDBJ whole genome shotgun (WGS) entry which is preliminary data.</text>
</comment>
<evidence type="ECO:0000313" key="3">
    <source>
        <dbReference type="EMBL" id="MBD7914620.1"/>
    </source>
</evidence>
<feature type="domain" description="DUF4179" evidence="2">
    <location>
        <begin position="39"/>
        <end position="129"/>
    </location>
</feature>
<evidence type="ECO:0000259" key="2">
    <source>
        <dbReference type="Pfam" id="PF13786"/>
    </source>
</evidence>
<protein>
    <submittedName>
        <fullName evidence="3">DUF4179 domain-containing protein</fullName>
    </submittedName>
</protein>